<dbReference type="InterPro" id="IPR043519">
    <property type="entry name" value="NT_sf"/>
</dbReference>
<comment type="caution">
    <text evidence="1">The sequence shown here is derived from an EMBL/GenBank/DDBJ whole genome shotgun (WGS) entry which is preliminary data.</text>
</comment>
<evidence type="ECO:0000313" key="2">
    <source>
        <dbReference type="Proteomes" id="UP000659630"/>
    </source>
</evidence>
<dbReference type="AlphaFoldDB" id="A0A923IDP7"/>
<dbReference type="EMBL" id="JACONZ010000001">
    <property type="protein sequence ID" value="MBC5580487.1"/>
    <property type="molecule type" value="Genomic_DNA"/>
</dbReference>
<name>A0A923IDP7_9FIRM</name>
<evidence type="ECO:0000313" key="1">
    <source>
        <dbReference type="EMBL" id="MBC5580487.1"/>
    </source>
</evidence>
<dbReference type="SUPFAM" id="SSF81301">
    <property type="entry name" value="Nucleotidyltransferase"/>
    <property type="match status" value="1"/>
</dbReference>
<proteinExistence type="predicted"/>
<reference evidence="1" key="1">
    <citation type="submission" date="2020-08" db="EMBL/GenBank/DDBJ databases">
        <title>Genome public.</title>
        <authorList>
            <person name="Liu C."/>
            <person name="Sun Q."/>
        </authorList>
    </citation>
    <scope>NUCLEOTIDE SEQUENCE</scope>
    <source>
        <strain evidence="1">BX8</strain>
    </source>
</reference>
<organism evidence="1 2">
    <name type="scientific">Anaerofilum hominis</name>
    <dbReference type="NCBI Taxonomy" id="2763016"/>
    <lineage>
        <taxon>Bacteria</taxon>
        <taxon>Bacillati</taxon>
        <taxon>Bacillota</taxon>
        <taxon>Clostridia</taxon>
        <taxon>Eubacteriales</taxon>
        <taxon>Oscillospiraceae</taxon>
        <taxon>Anaerofilum</taxon>
    </lineage>
</organism>
<keyword evidence="2" id="KW-1185">Reference proteome</keyword>
<dbReference type="RefSeq" id="WP_186886836.1">
    <property type="nucleotide sequence ID" value="NZ_JACONZ010000001.1"/>
</dbReference>
<gene>
    <name evidence="1" type="ORF">H8S23_03110</name>
</gene>
<accession>A0A923IDP7</accession>
<dbReference type="Proteomes" id="UP000659630">
    <property type="component" value="Unassembled WGS sequence"/>
</dbReference>
<protein>
    <submittedName>
        <fullName evidence="1">Uncharacterized protein</fullName>
    </submittedName>
</protein>
<sequence>MRAAQRRVLARIAAAVPPEALWAVGGSALLERHGLAQGANDLDLVTAEADLEVLRRVLGALGQEQPRPPKPPFISRRMTGFEIEGEELDLIAGYGTRCPEGDHFLAFDRESVAQTVELEGQPVPFMALEDWLVLYGLMPSAKRQLKCAGIARRLAQSGVEHPALLARALRQPLPQGLRLLCVALLEGTARDAQLERWQRALEAELKR</sequence>
<dbReference type="Gene3D" id="3.30.460.40">
    <property type="match status" value="1"/>
</dbReference>